<comment type="caution">
    <text evidence="7">The sequence shown here is derived from an EMBL/GenBank/DDBJ whole genome shotgun (WGS) entry which is preliminary data.</text>
</comment>
<organism evidence="7 8">
    <name type="scientific">Azospirillum melinis</name>
    <dbReference type="NCBI Taxonomy" id="328839"/>
    <lineage>
        <taxon>Bacteria</taxon>
        <taxon>Pseudomonadati</taxon>
        <taxon>Pseudomonadota</taxon>
        <taxon>Alphaproteobacteria</taxon>
        <taxon>Rhodospirillales</taxon>
        <taxon>Azospirillaceae</taxon>
        <taxon>Azospirillum</taxon>
    </lineage>
</organism>
<dbReference type="Gene3D" id="3.40.50.970">
    <property type="match status" value="2"/>
</dbReference>
<dbReference type="InterPro" id="IPR045229">
    <property type="entry name" value="TPP_enz"/>
</dbReference>
<dbReference type="RefSeq" id="WP_174471281.1">
    <property type="nucleotide sequence ID" value="NZ_JAGINN010000010.1"/>
</dbReference>
<dbReference type="CDD" id="cd00568">
    <property type="entry name" value="TPP_enzymes"/>
    <property type="match status" value="1"/>
</dbReference>
<evidence type="ECO:0000259" key="5">
    <source>
        <dbReference type="Pfam" id="PF02775"/>
    </source>
</evidence>
<dbReference type="CDD" id="cd07035">
    <property type="entry name" value="TPP_PYR_POX_like"/>
    <property type="match status" value="1"/>
</dbReference>
<proteinExistence type="inferred from homology"/>
<dbReference type="NCBIfam" id="NF006052">
    <property type="entry name" value="PRK08199.1"/>
    <property type="match status" value="1"/>
</dbReference>
<dbReference type="PANTHER" id="PTHR18968">
    <property type="entry name" value="THIAMINE PYROPHOSPHATE ENZYMES"/>
    <property type="match status" value="1"/>
</dbReference>
<evidence type="ECO:0000256" key="3">
    <source>
        <dbReference type="RuleBase" id="RU362132"/>
    </source>
</evidence>
<dbReference type="PROSITE" id="PS00187">
    <property type="entry name" value="TPP_ENZYMES"/>
    <property type="match status" value="1"/>
</dbReference>
<evidence type="ECO:0000313" key="8">
    <source>
        <dbReference type="Proteomes" id="UP000605086"/>
    </source>
</evidence>
<accession>A0ABX2K8U1</accession>
<dbReference type="InterPro" id="IPR000399">
    <property type="entry name" value="TPP-bd_CS"/>
</dbReference>
<dbReference type="PANTHER" id="PTHR18968:SF120">
    <property type="entry name" value="ACETOLACTATE SYNTHASE LARGE SUBUNIT"/>
    <property type="match status" value="1"/>
</dbReference>
<feature type="domain" description="Thiamine pyrophosphate enzyme N-terminal TPP-binding" evidence="6">
    <location>
        <begin position="9"/>
        <end position="122"/>
    </location>
</feature>
<dbReference type="EMBL" id="WHOS01000013">
    <property type="protein sequence ID" value="NUB00033.1"/>
    <property type="molecule type" value="Genomic_DNA"/>
</dbReference>
<keyword evidence="2 3" id="KW-0786">Thiamine pyrophosphate</keyword>
<dbReference type="Pfam" id="PF00205">
    <property type="entry name" value="TPP_enzyme_M"/>
    <property type="match status" value="1"/>
</dbReference>
<evidence type="ECO:0000259" key="4">
    <source>
        <dbReference type="Pfam" id="PF00205"/>
    </source>
</evidence>
<reference evidence="7 8" key="1">
    <citation type="submission" date="2019-10" db="EMBL/GenBank/DDBJ databases">
        <title>Genome sequence of Azospirillum melinis.</title>
        <authorList>
            <person name="Ambrosini A."/>
            <person name="Sant'Anna F.H."/>
            <person name="Cassan F.D."/>
            <person name="Souza E.M."/>
            <person name="Passaglia L.M.P."/>
        </authorList>
    </citation>
    <scope>NUCLEOTIDE SEQUENCE [LARGE SCALE GENOMIC DNA]</scope>
    <source>
        <strain evidence="7 8">TMCY0552</strain>
    </source>
</reference>
<dbReference type="InterPro" id="IPR012000">
    <property type="entry name" value="Thiamin_PyroP_enz_cen_dom"/>
</dbReference>
<comment type="similarity">
    <text evidence="1 3">Belongs to the TPP enzyme family.</text>
</comment>
<evidence type="ECO:0000313" key="7">
    <source>
        <dbReference type="EMBL" id="NUB00033.1"/>
    </source>
</evidence>
<dbReference type="InterPro" id="IPR029035">
    <property type="entry name" value="DHS-like_NAD/FAD-binding_dom"/>
</dbReference>
<dbReference type="InterPro" id="IPR011766">
    <property type="entry name" value="TPP_enzyme_TPP-bd"/>
</dbReference>
<keyword evidence="8" id="KW-1185">Reference proteome</keyword>
<evidence type="ECO:0000256" key="2">
    <source>
        <dbReference type="ARBA" id="ARBA00023052"/>
    </source>
</evidence>
<evidence type="ECO:0000256" key="1">
    <source>
        <dbReference type="ARBA" id="ARBA00007812"/>
    </source>
</evidence>
<gene>
    <name evidence="7" type="ORF">GBZ48_12120</name>
</gene>
<evidence type="ECO:0000259" key="6">
    <source>
        <dbReference type="Pfam" id="PF02776"/>
    </source>
</evidence>
<dbReference type="InterPro" id="IPR029061">
    <property type="entry name" value="THDP-binding"/>
</dbReference>
<sequence>MNNGSAPATGGRLLVDMLRLNGVDRVFCVPGESYLAVLDALVDAPEIAVTICRHEGGAAMMAEAYGKCTGRPGICFVTRGPGATNASHGVHIAHQDSTPMILFIGQIERSAQEREAFQEVDYRRMYGPLSKWVAQIDEAGRIPEMVGRAFYTATSGRPGPVVLALPEDMLVERAAPRPVAPYRPVEPGLRPEDLAELERLLAAAERPLLLVGGGGWTAEACDDIRRFAEAWDLPVGVSFRSQDLFDNAHPNYAGDLGLGVNPALARTVQEADLLLVVGPRLGEATTGGYTLLDIPCPRQTLVHVHAGVEELGRVYQPALAINAGMRTTARALAALAPPASRRNPERLRERTKAIHDAYLAWTDPPSIPGPLQMGEIMGWLRETLPPDTIVTNGAGNFAIWPNRFHRYRRFRTMLAPTSGSMGYGIPAAIAAKLLHPERPVVAFAGDGCFMMSVQELATAAQYEAAIVVVLVNNGMFGTIRMHQEREYPRRVSGTELKNPDFVTLAQSFGAHAERITRTGEFMPAFERAMAAGRLALLELVIDPEAISPTHTVTSLREQADRARGA</sequence>
<dbReference type="SUPFAM" id="SSF52467">
    <property type="entry name" value="DHS-like NAD/FAD-binding domain"/>
    <property type="match status" value="1"/>
</dbReference>
<dbReference type="Proteomes" id="UP000605086">
    <property type="component" value="Unassembled WGS sequence"/>
</dbReference>
<feature type="domain" description="Thiamine pyrophosphate enzyme central" evidence="4">
    <location>
        <begin position="196"/>
        <end position="332"/>
    </location>
</feature>
<dbReference type="Pfam" id="PF02776">
    <property type="entry name" value="TPP_enzyme_N"/>
    <property type="match status" value="1"/>
</dbReference>
<protein>
    <submittedName>
        <fullName evidence="7">Thiamine pyrophosphate-binding protein</fullName>
    </submittedName>
</protein>
<dbReference type="SUPFAM" id="SSF52518">
    <property type="entry name" value="Thiamin diphosphate-binding fold (THDP-binding)"/>
    <property type="match status" value="2"/>
</dbReference>
<dbReference type="InterPro" id="IPR012001">
    <property type="entry name" value="Thiamin_PyroP_enz_TPP-bd_dom"/>
</dbReference>
<dbReference type="Pfam" id="PF02775">
    <property type="entry name" value="TPP_enzyme_C"/>
    <property type="match status" value="1"/>
</dbReference>
<dbReference type="Gene3D" id="3.40.50.1220">
    <property type="entry name" value="TPP-binding domain"/>
    <property type="match status" value="1"/>
</dbReference>
<feature type="domain" description="Thiamine pyrophosphate enzyme TPP-binding" evidence="5">
    <location>
        <begin position="393"/>
        <end position="538"/>
    </location>
</feature>
<name>A0ABX2K8U1_9PROT</name>